<keyword evidence="1" id="KW-0812">Transmembrane</keyword>
<name>A0AAD0X8T0_9LACO</name>
<protein>
    <submittedName>
        <fullName evidence="2">Uncharacterized protein</fullName>
    </submittedName>
</protein>
<evidence type="ECO:0000313" key="3">
    <source>
        <dbReference type="Proteomes" id="UP000277896"/>
    </source>
</evidence>
<reference evidence="2 3" key="1">
    <citation type="submission" date="2018-10" db="EMBL/GenBank/DDBJ databases">
        <title>Genome seuquencing of Lactobacillus species.</title>
        <authorList>
            <person name="Baek C."/>
            <person name="Yi H."/>
        </authorList>
    </citation>
    <scope>NUCLEOTIDE SEQUENCE [LARGE SCALE GENOMIC DNA]</scope>
    <source>
        <strain evidence="2 3">DSM 10667</strain>
    </source>
</reference>
<accession>A0AAD0X8T0</accession>
<evidence type="ECO:0000313" key="2">
    <source>
        <dbReference type="EMBL" id="AYJ39770.1"/>
    </source>
</evidence>
<evidence type="ECO:0000256" key="1">
    <source>
        <dbReference type="SAM" id="Phobius"/>
    </source>
</evidence>
<organism evidence="2 3">
    <name type="scientific">Lactiplantibacillus paraplantarum</name>
    <dbReference type="NCBI Taxonomy" id="60520"/>
    <lineage>
        <taxon>Bacteria</taxon>
        <taxon>Bacillati</taxon>
        <taxon>Bacillota</taxon>
        <taxon>Bacilli</taxon>
        <taxon>Lactobacillales</taxon>
        <taxon>Lactobacillaceae</taxon>
        <taxon>Lactiplantibacillus</taxon>
    </lineage>
</organism>
<feature type="transmembrane region" description="Helical" evidence="1">
    <location>
        <begin position="32"/>
        <end position="51"/>
    </location>
</feature>
<sequence length="125" mass="14740">MDLSDLFAVNKRIIGTKIMSKQVNGKAIEKTVLGGFCWWAFFFTVFYAMFSKKYKTKGFVTKVFVNVFILILINCGLSYLFDNSDWLWNLVEAIYIGLMFNTWYYNQLIKNGYQEDHKHAPLEFE</sequence>
<gene>
    <name evidence="2" type="ORF">LP667_13690</name>
</gene>
<dbReference type="AlphaFoldDB" id="A0AAD0X8T0"/>
<keyword evidence="1" id="KW-0472">Membrane</keyword>
<feature type="transmembrane region" description="Helical" evidence="1">
    <location>
        <begin position="87"/>
        <end position="105"/>
    </location>
</feature>
<dbReference type="EMBL" id="CP032744">
    <property type="protein sequence ID" value="AYJ39770.1"/>
    <property type="molecule type" value="Genomic_DNA"/>
</dbReference>
<dbReference type="Proteomes" id="UP000277896">
    <property type="component" value="Chromosome"/>
</dbReference>
<proteinExistence type="predicted"/>
<feature type="transmembrane region" description="Helical" evidence="1">
    <location>
        <begin position="63"/>
        <end position="81"/>
    </location>
</feature>
<keyword evidence="1" id="KW-1133">Transmembrane helix</keyword>
<dbReference type="RefSeq" id="WP_056988564.1">
    <property type="nucleotide sequence ID" value="NZ_BJZG01000026.1"/>
</dbReference>